<evidence type="ECO:0000313" key="1">
    <source>
        <dbReference type="EMBL" id="KKN31679.1"/>
    </source>
</evidence>
<comment type="caution">
    <text evidence="1">The sequence shown here is derived from an EMBL/GenBank/DDBJ whole genome shotgun (WGS) entry which is preliminary data.</text>
</comment>
<accession>A0A0F9PNB7</accession>
<organism evidence="1">
    <name type="scientific">marine sediment metagenome</name>
    <dbReference type="NCBI Taxonomy" id="412755"/>
    <lineage>
        <taxon>unclassified sequences</taxon>
        <taxon>metagenomes</taxon>
        <taxon>ecological metagenomes</taxon>
    </lineage>
</organism>
<sequence>MPYTPTVLLSEPAYSLIETDMTPYRASLGGKRFKPDTWRGLHRYQIVGVNRDGRIALWMHDLGPAENFEFGPLQVLSLWEETVEWVQDKAAEIRVECAAEARRFIQGRQQELKERWPEMAYRQAELLRLNLANRSVFGPALKVERNAFVRKDKAQ</sequence>
<protein>
    <submittedName>
        <fullName evidence="1">Uncharacterized protein</fullName>
    </submittedName>
</protein>
<proteinExistence type="predicted"/>
<reference evidence="1" key="1">
    <citation type="journal article" date="2015" name="Nature">
        <title>Complex archaea that bridge the gap between prokaryotes and eukaryotes.</title>
        <authorList>
            <person name="Spang A."/>
            <person name="Saw J.H."/>
            <person name="Jorgensen S.L."/>
            <person name="Zaremba-Niedzwiedzka K."/>
            <person name="Martijn J."/>
            <person name="Lind A.E."/>
            <person name="van Eijk R."/>
            <person name="Schleper C."/>
            <person name="Guy L."/>
            <person name="Ettema T.J."/>
        </authorList>
    </citation>
    <scope>NUCLEOTIDE SEQUENCE</scope>
</reference>
<gene>
    <name evidence="1" type="ORF">LCGC14_0821440</name>
</gene>
<dbReference type="EMBL" id="LAZR01002309">
    <property type="protein sequence ID" value="KKN31679.1"/>
    <property type="molecule type" value="Genomic_DNA"/>
</dbReference>
<dbReference type="AlphaFoldDB" id="A0A0F9PNB7"/>
<name>A0A0F9PNB7_9ZZZZ</name>